<keyword evidence="3" id="KW-1185">Reference proteome</keyword>
<dbReference type="RefSeq" id="WP_062284385.1">
    <property type="nucleotide sequence ID" value="NZ_LTBC01000006.1"/>
</dbReference>
<comment type="caution">
    <text evidence="2">The sequence shown here is derived from an EMBL/GenBank/DDBJ whole genome shotgun (WGS) entry which is preliminary data.</text>
</comment>
<evidence type="ECO:0000313" key="2">
    <source>
        <dbReference type="EMBL" id="KYH32025.1"/>
    </source>
</evidence>
<protein>
    <submittedName>
        <fullName evidence="2">Spore cortex-lytic enzyme</fullName>
    </submittedName>
</protein>
<gene>
    <name evidence="2" type="primary">sleB_3</name>
    <name evidence="2" type="ORF">MOMUL_19070</name>
</gene>
<name>A0A151AWJ5_9FIRM</name>
<dbReference type="PATRIC" id="fig|1122241.3.peg.2027"/>
<evidence type="ECO:0000259" key="1">
    <source>
        <dbReference type="Pfam" id="PF07486"/>
    </source>
</evidence>
<evidence type="ECO:0000313" key="3">
    <source>
        <dbReference type="Proteomes" id="UP000075670"/>
    </source>
</evidence>
<dbReference type="Proteomes" id="UP000075670">
    <property type="component" value="Unassembled WGS sequence"/>
</dbReference>
<organism evidence="2 3">
    <name type="scientific">Moorella mulderi DSM 14980</name>
    <dbReference type="NCBI Taxonomy" id="1122241"/>
    <lineage>
        <taxon>Bacteria</taxon>
        <taxon>Bacillati</taxon>
        <taxon>Bacillota</taxon>
        <taxon>Clostridia</taxon>
        <taxon>Neomoorellales</taxon>
        <taxon>Neomoorellaceae</taxon>
        <taxon>Neomoorella</taxon>
    </lineage>
</organism>
<proteinExistence type="predicted"/>
<dbReference type="EMBL" id="LTBC01000006">
    <property type="protein sequence ID" value="KYH32025.1"/>
    <property type="molecule type" value="Genomic_DNA"/>
</dbReference>
<dbReference type="InterPro" id="IPR011105">
    <property type="entry name" value="Cell_wall_hydrolase_SleB"/>
</dbReference>
<dbReference type="InterPro" id="IPR042047">
    <property type="entry name" value="SleB_dom1"/>
</dbReference>
<dbReference type="Gene3D" id="1.10.10.2520">
    <property type="entry name" value="Cell wall hydrolase SleB, domain 1"/>
    <property type="match status" value="1"/>
</dbReference>
<feature type="domain" description="Cell wall hydrolase SleB" evidence="1">
    <location>
        <begin position="38"/>
        <end position="137"/>
    </location>
</feature>
<reference evidence="2 3" key="1">
    <citation type="submission" date="2016-02" db="EMBL/GenBank/DDBJ databases">
        <title>Genome sequence of Moorella mulderi DSM 14980.</title>
        <authorList>
            <person name="Poehlein A."/>
            <person name="Daniel R."/>
        </authorList>
    </citation>
    <scope>NUCLEOTIDE SEQUENCE [LARGE SCALE GENOMIC DNA]</scope>
    <source>
        <strain evidence="2 3">DSM 14980</strain>
    </source>
</reference>
<dbReference type="Gene3D" id="6.20.240.60">
    <property type="match status" value="1"/>
</dbReference>
<dbReference type="AlphaFoldDB" id="A0A151AWJ5"/>
<accession>A0A151AWJ5</accession>
<sequence>MTAAPQHKSHDKTSFIIPATKEDLLLLARLIQAEAEAEPLEGMIAVGAVVVNRVRHPDFTDTIYAVIMEPGQFESVGNNRLAGSVKAPNEDAVKAATKALEGVDPTNGVLFFYNPQLTDNQWIRSKKVKLVSGNHLFVV</sequence>
<dbReference type="GO" id="GO:0016787">
    <property type="term" value="F:hydrolase activity"/>
    <property type="evidence" value="ECO:0007669"/>
    <property type="project" value="InterPro"/>
</dbReference>
<dbReference type="Pfam" id="PF07486">
    <property type="entry name" value="Hydrolase_2"/>
    <property type="match status" value="1"/>
</dbReference>
<dbReference type="OrthoDB" id="9785345at2"/>